<keyword evidence="2" id="KW-0812">Transmembrane</keyword>
<evidence type="ECO:0000256" key="3">
    <source>
        <dbReference type="ARBA" id="ARBA00022989"/>
    </source>
</evidence>
<evidence type="ECO:0000313" key="5">
    <source>
        <dbReference type="EMBL" id="MBC5738588.1"/>
    </source>
</evidence>
<evidence type="ECO:0000256" key="2">
    <source>
        <dbReference type="ARBA" id="ARBA00022692"/>
    </source>
</evidence>
<dbReference type="RefSeq" id="WP_186920285.1">
    <property type="nucleotide sequence ID" value="NZ_JACOPQ010000017.1"/>
</dbReference>
<keyword evidence="4" id="KW-0472">Membrane</keyword>
<accession>A0A8J6MHF2</accession>
<keyword evidence="3" id="KW-1133">Transmembrane helix</keyword>
<protein>
    <submittedName>
        <fullName evidence="5">Phage holin family protein</fullName>
    </submittedName>
</protein>
<dbReference type="Pfam" id="PF05105">
    <property type="entry name" value="Phage_holin_4_1"/>
    <property type="match status" value="1"/>
</dbReference>
<name>A0A8J6MHF2_9FIRM</name>
<evidence type="ECO:0000256" key="4">
    <source>
        <dbReference type="ARBA" id="ARBA00023136"/>
    </source>
</evidence>
<dbReference type="GO" id="GO:0016020">
    <property type="term" value="C:membrane"/>
    <property type="evidence" value="ECO:0007669"/>
    <property type="project" value="UniProtKB-SubCell"/>
</dbReference>
<proteinExistence type="predicted"/>
<dbReference type="EMBL" id="JACOPQ010000017">
    <property type="protein sequence ID" value="MBC5738588.1"/>
    <property type="molecule type" value="Genomic_DNA"/>
</dbReference>
<comment type="caution">
    <text evidence="5">The sequence shown here is derived from an EMBL/GenBank/DDBJ whole genome shotgun (WGS) entry which is preliminary data.</text>
</comment>
<organism evidence="5 6">
    <name type="scientific">Lawsonibacter faecis</name>
    <dbReference type="NCBI Taxonomy" id="2763052"/>
    <lineage>
        <taxon>Bacteria</taxon>
        <taxon>Bacillati</taxon>
        <taxon>Bacillota</taxon>
        <taxon>Clostridia</taxon>
        <taxon>Eubacteriales</taxon>
        <taxon>Oscillospiraceae</taxon>
        <taxon>Lawsonibacter</taxon>
    </lineage>
</organism>
<gene>
    <name evidence="5" type="ORF">H8S62_16370</name>
</gene>
<evidence type="ECO:0000256" key="1">
    <source>
        <dbReference type="ARBA" id="ARBA00004141"/>
    </source>
</evidence>
<reference evidence="5" key="1">
    <citation type="submission" date="2020-08" db="EMBL/GenBank/DDBJ databases">
        <title>Genome public.</title>
        <authorList>
            <person name="Liu C."/>
            <person name="Sun Q."/>
        </authorList>
    </citation>
    <scope>NUCLEOTIDE SEQUENCE</scope>
    <source>
        <strain evidence="5">NSJ-52</strain>
    </source>
</reference>
<keyword evidence="6" id="KW-1185">Reference proteome</keyword>
<sequence>MRTAVCLFFAANETLSVLENLGLMGMPLPGFLKNMLEAMRSQADKGEKTG</sequence>
<dbReference type="Proteomes" id="UP000607645">
    <property type="component" value="Unassembled WGS sequence"/>
</dbReference>
<comment type="subcellular location">
    <subcellularLocation>
        <location evidence="1">Membrane</location>
        <topology evidence="1">Multi-pass membrane protein</topology>
    </subcellularLocation>
</comment>
<dbReference type="AlphaFoldDB" id="A0A8J6MHF2"/>
<dbReference type="InterPro" id="IPR006480">
    <property type="entry name" value="Phage_holin_4_1"/>
</dbReference>
<evidence type="ECO:0000313" key="6">
    <source>
        <dbReference type="Proteomes" id="UP000607645"/>
    </source>
</evidence>